<dbReference type="OMA" id="PQIAKPY"/>
<dbReference type="OrthoDB" id="10258955at2759"/>
<proteinExistence type="predicted"/>
<organism evidence="3 4">
    <name type="scientific">Hypholoma sublateritium (strain FD-334 SS-4)</name>
    <dbReference type="NCBI Taxonomy" id="945553"/>
    <lineage>
        <taxon>Eukaryota</taxon>
        <taxon>Fungi</taxon>
        <taxon>Dikarya</taxon>
        <taxon>Basidiomycota</taxon>
        <taxon>Agaricomycotina</taxon>
        <taxon>Agaricomycetes</taxon>
        <taxon>Agaricomycetidae</taxon>
        <taxon>Agaricales</taxon>
        <taxon>Agaricineae</taxon>
        <taxon>Strophariaceae</taxon>
        <taxon>Hypholoma</taxon>
    </lineage>
</organism>
<dbReference type="SUPFAM" id="SSF51556">
    <property type="entry name" value="Metallo-dependent hydrolases"/>
    <property type="match status" value="1"/>
</dbReference>
<gene>
    <name evidence="3" type="ORF">HYPSUDRAFT_202202</name>
</gene>
<evidence type="ECO:0000256" key="1">
    <source>
        <dbReference type="SAM" id="Phobius"/>
    </source>
</evidence>
<keyword evidence="1" id="KW-0812">Transmembrane</keyword>
<dbReference type="Pfam" id="PF01979">
    <property type="entry name" value="Amidohydro_1"/>
    <property type="match status" value="1"/>
</dbReference>
<dbReference type="GO" id="GO:0004038">
    <property type="term" value="F:allantoinase activity"/>
    <property type="evidence" value="ECO:0007669"/>
    <property type="project" value="TreeGrafter"/>
</dbReference>
<dbReference type="PANTHER" id="PTHR43668">
    <property type="entry name" value="ALLANTOINASE"/>
    <property type="match status" value="1"/>
</dbReference>
<dbReference type="InterPro" id="IPR011059">
    <property type="entry name" value="Metal-dep_hydrolase_composite"/>
</dbReference>
<keyword evidence="4" id="KW-1185">Reference proteome</keyword>
<evidence type="ECO:0000259" key="2">
    <source>
        <dbReference type="Pfam" id="PF01979"/>
    </source>
</evidence>
<accession>A0A0D2P124</accession>
<evidence type="ECO:0000313" key="3">
    <source>
        <dbReference type="EMBL" id="KJA22406.1"/>
    </source>
</evidence>
<dbReference type="SUPFAM" id="SSF51338">
    <property type="entry name" value="Composite domain of metallo-dependent hydrolases"/>
    <property type="match status" value="1"/>
</dbReference>
<dbReference type="GO" id="GO:0006145">
    <property type="term" value="P:purine nucleobase catabolic process"/>
    <property type="evidence" value="ECO:0007669"/>
    <property type="project" value="TreeGrafter"/>
</dbReference>
<dbReference type="InterPro" id="IPR050138">
    <property type="entry name" value="DHOase/Allantoinase_Hydrolase"/>
</dbReference>
<keyword evidence="1" id="KW-0472">Membrane</keyword>
<reference evidence="4" key="1">
    <citation type="submission" date="2014-04" db="EMBL/GenBank/DDBJ databases">
        <title>Evolutionary Origins and Diversification of the Mycorrhizal Mutualists.</title>
        <authorList>
            <consortium name="DOE Joint Genome Institute"/>
            <consortium name="Mycorrhizal Genomics Consortium"/>
            <person name="Kohler A."/>
            <person name="Kuo A."/>
            <person name="Nagy L.G."/>
            <person name="Floudas D."/>
            <person name="Copeland A."/>
            <person name="Barry K.W."/>
            <person name="Cichocki N."/>
            <person name="Veneault-Fourrey C."/>
            <person name="LaButti K."/>
            <person name="Lindquist E.A."/>
            <person name="Lipzen A."/>
            <person name="Lundell T."/>
            <person name="Morin E."/>
            <person name="Murat C."/>
            <person name="Riley R."/>
            <person name="Ohm R."/>
            <person name="Sun H."/>
            <person name="Tunlid A."/>
            <person name="Henrissat B."/>
            <person name="Grigoriev I.V."/>
            <person name="Hibbett D.S."/>
            <person name="Martin F."/>
        </authorList>
    </citation>
    <scope>NUCLEOTIDE SEQUENCE [LARGE SCALE GENOMIC DNA]</scope>
    <source>
        <strain evidence="4">FD-334 SS-4</strain>
    </source>
</reference>
<sequence>MEKAQPHPLRRATTRATVVRALGATILFSLAAISSLGITTQRTAAHTAVPINAAQIVQQCQALNVLPSPPKDFHLRSESDRYVPGTPPALIRNATIWTGSASGHDVVVGDILLDKGVIREVGWIGESVLKLYDNVTVLDAGGAWVTPGIVDLHSHIGVGSAPSLRGSSDTNSRKGLVLPWLRSLDGLNTHDDAYRLVISGGVTTANVLPGSADAIGGQAFTIKLRPTAERSSSAMVIEPPHTLNGTHVDPALPPRWRQMKHACGENPSRVYSGTRMDTIWAFREGYETARKIKHEQDTYCAKALRGEWTGLGDFPENLQWEALVDVLRGRVKVHNHCYEAVDLDGIVRLTNEFKFSIAAFHHAHETYLVPDLLKKAYGTTPAIAMFATNARYKREAYRGSEFAARILADNDLRVVMKSDHSVLNSRYLLYEAQQAHYYGLASNLALASVTTTPATVLGYDHRIGFIKPGHDADIVVWDSHPLALGATPTQVFIDGIAQLKDPHVSKKPSGHQRIPKTPDFTKEAEKTLEYEGLPPLETTEATSDIVIFTNVSSVYLRQGGRIREAYSASEMRTAGLVVVEKGSIQCMGALSDCPLTGYGMDIQRINLEGGSISPSLISYGSQLALNHINGEASTNDGAVGDPLLGKPPSVLGEGPVIRAVDGLQFVTRDALLAYRAGVTVGITAPTSYGFLAGLSVAFSTGSPHKLAAGAVLQDVTALHVATDSWTLSVSTQIAVLRNLLQGGAEGELKSVFASVVKGSLPLVVQVQSADIMATLIELKKEIEGERGTSIKLTFSGANEAHILAKEIGEAGVGVILNPSRPFPGTWKSRRILPGPPLSEQNAVAALVANNVTVGIGIEEQWSARSTRFDIAWAALEANGALSTADAIALASVNLETLLGVKKPVTDLVAVRHGSFLDFEGKVVAVLSAHRGVVDLVG</sequence>
<dbReference type="PANTHER" id="PTHR43668:SF5">
    <property type="entry name" value="AMIDOHYDROLASE 3 DOMAIN-CONTAINING PROTEIN"/>
    <property type="match status" value="1"/>
</dbReference>
<dbReference type="InterPro" id="IPR006680">
    <property type="entry name" value="Amidohydro-rel"/>
</dbReference>
<dbReference type="AlphaFoldDB" id="A0A0D2P124"/>
<feature type="domain" description="Amidohydrolase-related" evidence="2">
    <location>
        <begin position="394"/>
        <end position="495"/>
    </location>
</feature>
<keyword evidence="1" id="KW-1133">Transmembrane helix</keyword>
<dbReference type="GO" id="GO:0005737">
    <property type="term" value="C:cytoplasm"/>
    <property type="evidence" value="ECO:0007669"/>
    <property type="project" value="TreeGrafter"/>
</dbReference>
<feature type="transmembrane region" description="Helical" evidence="1">
    <location>
        <begin position="21"/>
        <end position="38"/>
    </location>
</feature>
<evidence type="ECO:0000313" key="4">
    <source>
        <dbReference type="Proteomes" id="UP000054270"/>
    </source>
</evidence>
<dbReference type="InterPro" id="IPR032466">
    <property type="entry name" value="Metal_Hydrolase"/>
</dbReference>
<protein>
    <recommendedName>
        <fullName evidence="2">Amidohydrolase-related domain-containing protein</fullName>
    </recommendedName>
</protein>
<dbReference type="Gene3D" id="3.20.20.140">
    <property type="entry name" value="Metal-dependent hydrolases"/>
    <property type="match status" value="2"/>
</dbReference>
<dbReference type="Proteomes" id="UP000054270">
    <property type="component" value="Unassembled WGS sequence"/>
</dbReference>
<dbReference type="EMBL" id="KN817550">
    <property type="protein sequence ID" value="KJA22406.1"/>
    <property type="molecule type" value="Genomic_DNA"/>
</dbReference>
<name>A0A0D2P124_HYPSF</name>